<dbReference type="RefSeq" id="WP_163298951.1">
    <property type="nucleotide sequence ID" value="NZ_JAAGRR010000088.1"/>
</dbReference>
<dbReference type="AlphaFoldDB" id="A0A6N9TRT5"/>
<name>A0A6N9TRT5_DISTH</name>
<evidence type="ECO:0008006" key="3">
    <source>
        <dbReference type="Google" id="ProtNLM"/>
    </source>
</evidence>
<dbReference type="EMBL" id="JAAGRR010000088">
    <property type="protein sequence ID" value="NDY42823.1"/>
    <property type="molecule type" value="Genomic_DNA"/>
</dbReference>
<keyword evidence="2" id="KW-1185">Reference proteome</keyword>
<sequence length="170" mass="18939">MPGGSTPTRSIPWDSSWPRWLDPAERARLLGWLEAFFGIPAGVFDPFDLAASSRTTYLVRRCPRMEELAALRIQNVGLPLVRQVAGYLKPTTPAAQLLGRHARRRVAELAPAELERLRREGEIPWRGPWEPGYVFLAAAGQTWGCGLYLEPGRLLSRLPKNMALAPDDPA</sequence>
<evidence type="ECO:0000313" key="2">
    <source>
        <dbReference type="Proteomes" id="UP000469346"/>
    </source>
</evidence>
<organism evidence="1 2">
    <name type="scientific">Dissulfurirhabdus thermomarina</name>
    <dbReference type="NCBI Taxonomy" id="1765737"/>
    <lineage>
        <taxon>Bacteria</taxon>
        <taxon>Deltaproteobacteria</taxon>
        <taxon>Dissulfurirhabdaceae</taxon>
        <taxon>Dissulfurirhabdus</taxon>
    </lineage>
</organism>
<protein>
    <recommendedName>
        <fullName evidence="3">rRNA small subunit methyltransferase F RNA-binding PUA-like domain-containing protein</fullName>
    </recommendedName>
</protein>
<proteinExistence type="predicted"/>
<reference evidence="1 2" key="1">
    <citation type="submission" date="2020-02" db="EMBL/GenBank/DDBJ databases">
        <title>Comparative genomics of sulfur disproportionating microorganisms.</title>
        <authorList>
            <person name="Ward L.M."/>
            <person name="Bertran E."/>
            <person name="Johnston D.T."/>
        </authorList>
    </citation>
    <scope>NUCLEOTIDE SEQUENCE [LARGE SCALE GENOMIC DNA]</scope>
    <source>
        <strain evidence="1 2">DSM 100025</strain>
    </source>
</reference>
<dbReference type="Proteomes" id="UP000469346">
    <property type="component" value="Unassembled WGS sequence"/>
</dbReference>
<gene>
    <name evidence="1" type="ORF">G3N55_08200</name>
</gene>
<evidence type="ECO:0000313" key="1">
    <source>
        <dbReference type="EMBL" id="NDY42823.1"/>
    </source>
</evidence>
<comment type="caution">
    <text evidence="1">The sequence shown here is derived from an EMBL/GenBank/DDBJ whole genome shotgun (WGS) entry which is preliminary data.</text>
</comment>
<accession>A0A6N9TRT5</accession>